<dbReference type="InterPro" id="IPR027417">
    <property type="entry name" value="P-loop_NTPase"/>
</dbReference>
<name>G0S357_CHATD</name>
<protein>
    <recommendedName>
        <fullName evidence="2">Nephrocystin 3-like N-terminal domain-containing protein</fullName>
    </recommendedName>
</protein>
<dbReference type="HOGENOM" id="CLU_806536_0_0_1"/>
<dbReference type="Proteomes" id="UP000008066">
    <property type="component" value="Unassembled WGS sequence"/>
</dbReference>
<dbReference type="KEGG" id="cthr:CTHT_0019750"/>
<evidence type="ECO:0000313" key="4">
    <source>
        <dbReference type="Proteomes" id="UP000008066"/>
    </source>
</evidence>
<keyword evidence="1" id="KW-0677">Repeat</keyword>
<organism evidence="4">
    <name type="scientific">Chaetomium thermophilum (strain DSM 1495 / CBS 144.50 / IMI 039719)</name>
    <name type="common">Thermochaetoides thermophila</name>
    <dbReference type="NCBI Taxonomy" id="759272"/>
    <lineage>
        <taxon>Eukaryota</taxon>
        <taxon>Fungi</taxon>
        <taxon>Dikarya</taxon>
        <taxon>Ascomycota</taxon>
        <taxon>Pezizomycotina</taxon>
        <taxon>Sordariomycetes</taxon>
        <taxon>Sordariomycetidae</taxon>
        <taxon>Sordariales</taxon>
        <taxon>Chaetomiaceae</taxon>
        <taxon>Thermochaetoides</taxon>
    </lineage>
</organism>
<dbReference type="AlphaFoldDB" id="G0S357"/>
<feature type="domain" description="Nephrocystin 3-like N-terminal" evidence="2">
    <location>
        <begin position="181"/>
        <end position="285"/>
    </location>
</feature>
<sequence length="344" mass="38899">MLDPTGIVGVIGVAGQILEYAFKFYNNWKDAKAEAKSFILEVAALKTILLHVHNLLSDPKFANAFEEDSSALLSELDPEHDADTAILLSACEDELQRLLAKIKKRADAHRFGWECLKAALDGGKAREAVENLHRRFQTLTLLFERDQLALQTKTLQQTIEAREDQNRNHQTQVQKLWSIEQRMNDQTVEQLIANLIKQLLSDKFPPPPAVMDAYAQHKKHRSQPSLSDLEAMFHAVAALHKDGVFVIVDALDECQMSDSVRSNFIEALLRLQSRESNVNILATSRPVPDIVEAFDGHSRLEIVARRDDIERYMRNRMSTLRTVSKNPELQHEIISCIASVANGM</sequence>
<keyword evidence="4" id="KW-1185">Reference proteome</keyword>
<dbReference type="InterPro" id="IPR056884">
    <property type="entry name" value="NPHP3-like_N"/>
</dbReference>
<proteinExistence type="predicted"/>
<reference evidence="3 4" key="1">
    <citation type="journal article" date="2011" name="Cell">
        <title>Insight into structure and assembly of the nuclear pore complex by utilizing the genome of a eukaryotic thermophile.</title>
        <authorList>
            <person name="Amlacher S."/>
            <person name="Sarges P."/>
            <person name="Flemming D."/>
            <person name="van Noort V."/>
            <person name="Kunze R."/>
            <person name="Devos D.P."/>
            <person name="Arumugam M."/>
            <person name="Bork P."/>
            <person name="Hurt E."/>
        </authorList>
    </citation>
    <scope>NUCLEOTIDE SEQUENCE [LARGE SCALE GENOMIC DNA]</scope>
    <source>
        <strain evidence="4">DSM 1495 / CBS 144.50 / IMI 039719</strain>
    </source>
</reference>
<dbReference type="PANTHER" id="PTHR10039">
    <property type="entry name" value="AMELOGENIN"/>
    <property type="match status" value="1"/>
</dbReference>
<dbReference type="Gene3D" id="3.40.50.300">
    <property type="entry name" value="P-loop containing nucleotide triphosphate hydrolases"/>
    <property type="match status" value="1"/>
</dbReference>
<dbReference type="PANTHER" id="PTHR10039:SF15">
    <property type="entry name" value="NACHT DOMAIN-CONTAINING PROTEIN"/>
    <property type="match status" value="1"/>
</dbReference>
<dbReference type="Pfam" id="PF24883">
    <property type="entry name" value="NPHP3_N"/>
    <property type="match status" value="1"/>
</dbReference>
<evidence type="ECO:0000256" key="1">
    <source>
        <dbReference type="ARBA" id="ARBA00022737"/>
    </source>
</evidence>
<dbReference type="eggNOG" id="KOG4177">
    <property type="taxonomic scope" value="Eukaryota"/>
</dbReference>
<dbReference type="OrthoDB" id="1577640at2759"/>
<evidence type="ECO:0000313" key="3">
    <source>
        <dbReference type="EMBL" id="EGS22440.1"/>
    </source>
</evidence>
<dbReference type="EMBL" id="GL988040">
    <property type="protein sequence ID" value="EGS22440.1"/>
    <property type="molecule type" value="Genomic_DNA"/>
</dbReference>
<dbReference type="GeneID" id="18256013"/>
<gene>
    <name evidence="3" type="ORF">CTHT_0019750</name>
</gene>
<dbReference type="RefSeq" id="XP_006692459.1">
    <property type="nucleotide sequence ID" value="XM_006692396.1"/>
</dbReference>
<accession>G0S357</accession>
<evidence type="ECO:0000259" key="2">
    <source>
        <dbReference type="Pfam" id="PF24883"/>
    </source>
</evidence>